<name>A0A9P4N225_9PLEO</name>
<proteinExistence type="predicted"/>
<protein>
    <submittedName>
        <fullName evidence="2">Uncharacterized protein</fullName>
    </submittedName>
</protein>
<comment type="caution">
    <text evidence="2">The sequence shown here is derived from an EMBL/GenBank/DDBJ whole genome shotgun (WGS) entry which is preliminary data.</text>
</comment>
<evidence type="ECO:0000313" key="3">
    <source>
        <dbReference type="Proteomes" id="UP000800093"/>
    </source>
</evidence>
<keyword evidence="3" id="KW-1185">Reference proteome</keyword>
<reference evidence="3" key="1">
    <citation type="journal article" date="2020" name="Stud. Mycol.">
        <title>101 Dothideomycetes genomes: A test case for predicting lifestyles and emergence of pathogens.</title>
        <authorList>
            <person name="Haridas S."/>
            <person name="Albert R."/>
            <person name="Binder M."/>
            <person name="Bloem J."/>
            <person name="LaButti K."/>
            <person name="Salamov A."/>
            <person name="Andreopoulos B."/>
            <person name="Baker S."/>
            <person name="Barry K."/>
            <person name="Bills G."/>
            <person name="Bluhm B."/>
            <person name="Cannon C."/>
            <person name="Castanera R."/>
            <person name="Culley D."/>
            <person name="Daum C."/>
            <person name="Ezra D."/>
            <person name="Gonzalez J."/>
            <person name="Henrissat B."/>
            <person name="Kuo A."/>
            <person name="Liang C."/>
            <person name="Lipzen A."/>
            <person name="Lutzoni F."/>
            <person name="Magnuson J."/>
            <person name="Mondo S."/>
            <person name="Nolan M."/>
            <person name="Ohm R."/>
            <person name="Pangilinan J."/>
            <person name="Park H.-J."/>
            <person name="Ramirez L."/>
            <person name="Alfaro M."/>
            <person name="Sun H."/>
            <person name="Tritt A."/>
            <person name="Yoshinaga Y."/>
            <person name="Zwiers L.-H."/>
            <person name="Turgeon B."/>
            <person name="Goodwin S."/>
            <person name="Spatafora J."/>
            <person name="Crous P."/>
            <person name="Grigoriev I."/>
        </authorList>
    </citation>
    <scope>NUCLEOTIDE SEQUENCE [LARGE SCALE GENOMIC DNA]</scope>
    <source>
        <strain evidence="3">CBS 304.66</strain>
    </source>
</reference>
<dbReference type="EMBL" id="ML986595">
    <property type="protein sequence ID" value="KAF2266760.1"/>
    <property type="molecule type" value="Genomic_DNA"/>
</dbReference>
<evidence type="ECO:0000256" key="1">
    <source>
        <dbReference type="SAM" id="MobiDB-lite"/>
    </source>
</evidence>
<evidence type="ECO:0000313" key="2">
    <source>
        <dbReference type="EMBL" id="KAF2266760.1"/>
    </source>
</evidence>
<feature type="region of interest" description="Disordered" evidence="1">
    <location>
        <begin position="82"/>
        <end position="111"/>
    </location>
</feature>
<dbReference type="AlphaFoldDB" id="A0A9P4N225"/>
<dbReference type="Proteomes" id="UP000800093">
    <property type="component" value="Unassembled WGS sequence"/>
</dbReference>
<gene>
    <name evidence="2" type="ORF">CC78DRAFT_577681</name>
</gene>
<accession>A0A9P4N225</accession>
<organism evidence="2 3">
    <name type="scientific">Lojkania enalia</name>
    <dbReference type="NCBI Taxonomy" id="147567"/>
    <lineage>
        <taxon>Eukaryota</taxon>
        <taxon>Fungi</taxon>
        <taxon>Dikarya</taxon>
        <taxon>Ascomycota</taxon>
        <taxon>Pezizomycotina</taxon>
        <taxon>Dothideomycetes</taxon>
        <taxon>Pleosporomycetidae</taxon>
        <taxon>Pleosporales</taxon>
        <taxon>Pleosporales incertae sedis</taxon>
        <taxon>Lojkania</taxon>
    </lineage>
</organism>
<sequence>MDTRERKKGEGSWKAQKPEAGRKMATQRRRGGEKGSLEATVRGVVTKKLLAGRWTLTLPALFLDWLPGSRLSGAVGVGSRATENAGELGDPGAAVLESSTSDDKGPASIRRTPPCACTEEVRGGVQMTAMNFAAREHYYTCPTLHPLPRTAALSIPRRTRQAQRCLCKAGQGSRGSAPVLHVRLTDSALVRTRTIHVVRRVQGSP</sequence>
<feature type="region of interest" description="Disordered" evidence="1">
    <location>
        <begin position="1"/>
        <end position="36"/>
    </location>
</feature>
<feature type="compositionally biased region" description="Basic and acidic residues" evidence="1">
    <location>
        <begin position="1"/>
        <end position="22"/>
    </location>
</feature>